<evidence type="ECO:0000256" key="2">
    <source>
        <dbReference type="ARBA" id="ARBA00023242"/>
    </source>
</evidence>
<dbReference type="GO" id="GO:0006950">
    <property type="term" value="P:response to stress"/>
    <property type="evidence" value="ECO:0007669"/>
    <property type="project" value="UniProtKB-ARBA"/>
</dbReference>
<feature type="compositionally biased region" description="Polar residues" evidence="3">
    <location>
        <begin position="208"/>
        <end position="233"/>
    </location>
</feature>
<dbReference type="GO" id="GO:0005634">
    <property type="term" value="C:nucleus"/>
    <property type="evidence" value="ECO:0007669"/>
    <property type="project" value="UniProtKB-SubCell"/>
</dbReference>
<evidence type="ECO:0000256" key="3">
    <source>
        <dbReference type="SAM" id="MobiDB-lite"/>
    </source>
</evidence>
<keyword evidence="2" id="KW-0539">Nucleus</keyword>
<dbReference type="PANTHER" id="PTHR33172">
    <property type="entry name" value="OS08G0516900 PROTEIN"/>
    <property type="match status" value="1"/>
</dbReference>
<comment type="caution">
    <text evidence="4">The sequence shown here is derived from an EMBL/GenBank/DDBJ whole genome shotgun (WGS) entry which is preliminary data.</text>
</comment>
<evidence type="ECO:0008006" key="6">
    <source>
        <dbReference type="Google" id="ProtNLM"/>
    </source>
</evidence>
<dbReference type="EMBL" id="JBJKBG010000003">
    <property type="protein sequence ID" value="KAL3744573.1"/>
    <property type="molecule type" value="Genomic_DNA"/>
</dbReference>
<dbReference type="InterPro" id="IPR051992">
    <property type="entry name" value="OxStress_Response_Reg"/>
</dbReference>
<reference evidence="4 5" key="1">
    <citation type="submission" date="2024-11" db="EMBL/GenBank/DDBJ databases">
        <title>Chromosome-level genome assembly of Eucalyptus globulus Labill. provides insights into its genome evolution.</title>
        <authorList>
            <person name="Li X."/>
        </authorList>
    </citation>
    <scope>NUCLEOTIDE SEQUENCE [LARGE SCALE GENOMIC DNA]</scope>
    <source>
        <strain evidence="4">CL2024</strain>
        <tissue evidence="4">Fresh tender leaves</tissue>
    </source>
</reference>
<dbReference type="Proteomes" id="UP001634007">
    <property type="component" value="Unassembled WGS sequence"/>
</dbReference>
<feature type="region of interest" description="Disordered" evidence="3">
    <location>
        <begin position="178"/>
        <end position="256"/>
    </location>
</feature>
<organism evidence="4 5">
    <name type="scientific">Eucalyptus globulus</name>
    <name type="common">Tasmanian blue gum</name>
    <dbReference type="NCBI Taxonomy" id="34317"/>
    <lineage>
        <taxon>Eukaryota</taxon>
        <taxon>Viridiplantae</taxon>
        <taxon>Streptophyta</taxon>
        <taxon>Embryophyta</taxon>
        <taxon>Tracheophyta</taxon>
        <taxon>Spermatophyta</taxon>
        <taxon>Magnoliopsida</taxon>
        <taxon>eudicotyledons</taxon>
        <taxon>Gunneridae</taxon>
        <taxon>Pentapetalae</taxon>
        <taxon>rosids</taxon>
        <taxon>malvids</taxon>
        <taxon>Myrtales</taxon>
        <taxon>Myrtaceae</taxon>
        <taxon>Myrtoideae</taxon>
        <taxon>Eucalypteae</taxon>
        <taxon>Eucalyptus</taxon>
    </lineage>
</organism>
<name>A0ABD3KYT1_EUCGL</name>
<feature type="compositionally biased region" description="Low complexity" evidence="3">
    <location>
        <begin position="178"/>
        <end position="194"/>
    </location>
</feature>
<comment type="subcellular location">
    <subcellularLocation>
        <location evidence="1">Nucleus</location>
    </subcellularLocation>
</comment>
<dbReference type="PANTHER" id="PTHR33172:SF37">
    <property type="entry name" value="PROTEIN OXIDATIVE STRESS 3 LIKE 1"/>
    <property type="match status" value="1"/>
</dbReference>
<evidence type="ECO:0000256" key="1">
    <source>
        <dbReference type="ARBA" id="ARBA00004123"/>
    </source>
</evidence>
<accession>A0ABD3KYT1</accession>
<feature type="region of interest" description="Disordered" evidence="3">
    <location>
        <begin position="24"/>
        <end position="74"/>
    </location>
</feature>
<sequence length="256" mass="27495">MSGALQDGRGVDEIEPLGFSIGAARPSIFDSPELDSASASSSIGKNSDDDTGNRSSGGDDGEENEVQSSYKGPLEMMDALEEVLPMSRGISKFYDGKSKSFTSLADASASSSVKEIAKPENPLTKRRRNIFASSHMLDRGRNFPLRSYTAGITKRRPLTSSNSALVLKVNAMCSSESFSSASEDSSTSSASRSPPQLPPLHPRRRGSHNQIASPQQNSSWRSYSLADLQQCSSPPRPVLSDSMTEKADPEDLARDL</sequence>
<keyword evidence="5" id="KW-1185">Reference proteome</keyword>
<dbReference type="AlphaFoldDB" id="A0ABD3KYT1"/>
<gene>
    <name evidence="4" type="ORF">ACJRO7_013789</name>
</gene>
<protein>
    <recommendedName>
        <fullName evidence="6">MTD1</fullName>
    </recommendedName>
</protein>
<feature type="compositionally biased region" description="Basic and acidic residues" evidence="3">
    <location>
        <begin position="243"/>
        <end position="256"/>
    </location>
</feature>
<evidence type="ECO:0000313" key="4">
    <source>
        <dbReference type="EMBL" id="KAL3744573.1"/>
    </source>
</evidence>
<proteinExistence type="predicted"/>
<evidence type="ECO:0000313" key="5">
    <source>
        <dbReference type="Proteomes" id="UP001634007"/>
    </source>
</evidence>